<dbReference type="GO" id="GO:0032259">
    <property type="term" value="P:methylation"/>
    <property type="evidence" value="ECO:0007669"/>
    <property type="project" value="UniProtKB-KW"/>
</dbReference>
<dbReference type="Gene3D" id="3.40.50.150">
    <property type="entry name" value="Vaccinia Virus protein VP39"/>
    <property type="match status" value="1"/>
</dbReference>
<dbReference type="PANTHER" id="PTHR42912:SF95">
    <property type="entry name" value="METHYLTRANSFERASE TYPE 11 DOMAIN-CONTAINING PROTEIN"/>
    <property type="match status" value="1"/>
</dbReference>
<dbReference type="Proteomes" id="UP000062043">
    <property type="component" value="Chromosome"/>
</dbReference>
<evidence type="ECO:0000259" key="1">
    <source>
        <dbReference type="Pfam" id="PF08241"/>
    </source>
</evidence>
<gene>
    <name evidence="2" type="ORF">X802_00770</name>
</gene>
<dbReference type="InterPro" id="IPR029063">
    <property type="entry name" value="SAM-dependent_MTases_sf"/>
</dbReference>
<dbReference type="GO" id="GO:0008757">
    <property type="term" value="F:S-adenosylmethionine-dependent methyltransferase activity"/>
    <property type="evidence" value="ECO:0007669"/>
    <property type="project" value="InterPro"/>
</dbReference>
<dbReference type="KEGG" id="tgy:X802_00770"/>
<dbReference type="STRING" id="1432656.X802_00770"/>
<keyword evidence="2" id="KW-0489">Methyltransferase</keyword>
<keyword evidence="2" id="KW-0808">Transferase</keyword>
<dbReference type="InterPro" id="IPR050508">
    <property type="entry name" value="Methyltransf_Superfamily"/>
</dbReference>
<dbReference type="RefSeq" id="WP_062370151.1">
    <property type="nucleotide sequence ID" value="NZ_CP007140.1"/>
</dbReference>
<feature type="domain" description="Methyltransferase type 11" evidence="1">
    <location>
        <begin position="43"/>
        <end position="133"/>
    </location>
</feature>
<evidence type="ECO:0000313" key="2">
    <source>
        <dbReference type="EMBL" id="AJC70888.1"/>
    </source>
</evidence>
<dbReference type="OrthoDB" id="1018at2157"/>
<dbReference type="InterPro" id="IPR013216">
    <property type="entry name" value="Methyltransf_11"/>
</dbReference>
<proteinExistence type="predicted"/>
<dbReference type="GeneID" id="27134196"/>
<dbReference type="SUPFAM" id="SSF53335">
    <property type="entry name" value="S-adenosyl-L-methionine-dependent methyltransferases"/>
    <property type="match status" value="1"/>
</dbReference>
<dbReference type="PANTHER" id="PTHR42912">
    <property type="entry name" value="METHYLTRANSFERASE"/>
    <property type="match status" value="1"/>
</dbReference>
<accession>A0A0X1KHZ9</accession>
<dbReference type="CDD" id="cd02440">
    <property type="entry name" value="AdoMet_MTases"/>
    <property type="match status" value="1"/>
</dbReference>
<reference evidence="2 3" key="1">
    <citation type="submission" date="2014-01" db="EMBL/GenBank/DDBJ databases">
        <title>Genome sequencing of Thermococcus guaymasensis.</title>
        <authorList>
            <person name="Zhang X."/>
            <person name="Alvare G."/>
            <person name="Fristensky B."/>
            <person name="Chen L."/>
            <person name="Suen T."/>
            <person name="Chen Q."/>
            <person name="Ma K."/>
        </authorList>
    </citation>
    <scope>NUCLEOTIDE SEQUENCE [LARGE SCALE GENOMIC DNA]</scope>
    <source>
        <strain evidence="2 3">DSM 11113</strain>
    </source>
</reference>
<dbReference type="AlphaFoldDB" id="A0A0X1KHZ9"/>
<name>A0A0X1KHZ9_9EURY</name>
<dbReference type="PATRIC" id="fig|1432656.3.peg.152"/>
<keyword evidence="3" id="KW-1185">Reference proteome</keyword>
<protein>
    <submittedName>
        <fullName evidence="2">Methyltransferase</fullName>
    </submittedName>
</protein>
<evidence type="ECO:0000313" key="3">
    <source>
        <dbReference type="Proteomes" id="UP000062043"/>
    </source>
</evidence>
<sequence>MGKWDFDNWAESYDEDVKTDDWIHRDYLTVLKLVAERAKGLVVDIGCGTGNILGFLNCEEYIGVEPSAGMRGKFLGKHGFEPLNGHFLALPLPDGSVDTVITTYAFHHVPDEEKEDAIREMLRVLKPGGKIIIADVMFESEEEKRRIGEMDGITEEIEDEYFATVDGLKEISARLGLECRFQRVNRYVWVEEMKRAT</sequence>
<dbReference type="EMBL" id="CP007140">
    <property type="protein sequence ID" value="AJC70888.1"/>
    <property type="molecule type" value="Genomic_DNA"/>
</dbReference>
<dbReference type="Pfam" id="PF08241">
    <property type="entry name" value="Methyltransf_11"/>
    <property type="match status" value="1"/>
</dbReference>
<organism evidence="2 3">
    <name type="scientific">Thermococcus guaymasensis DSM 11113</name>
    <dbReference type="NCBI Taxonomy" id="1432656"/>
    <lineage>
        <taxon>Archaea</taxon>
        <taxon>Methanobacteriati</taxon>
        <taxon>Methanobacteriota</taxon>
        <taxon>Thermococci</taxon>
        <taxon>Thermococcales</taxon>
        <taxon>Thermococcaceae</taxon>
        <taxon>Thermococcus</taxon>
    </lineage>
</organism>